<dbReference type="Proteomes" id="UP000295680">
    <property type="component" value="Unassembled WGS sequence"/>
</dbReference>
<gene>
    <name evidence="1" type="ORF">EV192_106810</name>
</gene>
<evidence type="ECO:0008006" key="3">
    <source>
        <dbReference type="Google" id="ProtNLM"/>
    </source>
</evidence>
<keyword evidence="2" id="KW-1185">Reference proteome</keyword>
<protein>
    <recommendedName>
        <fullName evidence="3">DUF3558 domain-containing protein</fullName>
    </recommendedName>
</protein>
<accession>A0A4R2JCN2</accession>
<dbReference type="EMBL" id="SLWS01000006">
    <property type="protein sequence ID" value="TCO57333.1"/>
    <property type="molecule type" value="Genomic_DNA"/>
</dbReference>
<reference evidence="1 2" key="1">
    <citation type="submission" date="2019-03" db="EMBL/GenBank/DDBJ databases">
        <title>Genomic Encyclopedia of Type Strains, Phase IV (KMG-IV): sequencing the most valuable type-strain genomes for metagenomic binning, comparative biology and taxonomic classification.</title>
        <authorList>
            <person name="Goeker M."/>
        </authorList>
    </citation>
    <scope>NUCLEOTIDE SEQUENCE [LARGE SCALE GENOMIC DNA]</scope>
    <source>
        <strain evidence="1 2">DSM 45934</strain>
    </source>
</reference>
<evidence type="ECO:0000313" key="1">
    <source>
        <dbReference type="EMBL" id="TCO57333.1"/>
    </source>
</evidence>
<name>A0A4R2JCN2_9PSEU</name>
<comment type="caution">
    <text evidence="1">The sequence shown here is derived from an EMBL/GenBank/DDBJ whole genome shotgun (WGS) entry which is preliminary data.</text>
</comment>
<sequence length="306" mass="31317">MCAFALAGCAGQVDLSKSVSNRTTVKAGGGFGDDALRQIEPCGLLNKDVVAAVGKASNDTASRTGYSECSLYVTDTTGKVKIGLGVKVGESLFDAPKQTNKQINGLVIVESRTSSGCSESAVTGRDPDRGVTVSATADSGDTCDWAGKAINAVINLMATNPPKYPATPGSLVTRDPCADLDDKTAAGILGKAAVKSAYGIRSCSYTPGSSGVTITVSYDIASDPYTLNSSSKPVKVDLTDKVKGAAQWKDSISDNKCDIGWAQRQLNGGKGENVEVSFERSQPVAGEDVCAVAKTAAVAVAGKVSA</sequence>
<dbReference type="AlphaFoldDB" id="A0A4R2JCN2"/>
<proteinExistence type="predicted"/>
<organism evidence="1 2">
    <name type="scientific">Actinocrispum wychmicini</name>
    <dbReference type="NCBI Taxonomy" id="1213861"/>
    <lineage>
        <taxon>Bacteria</taxon>
        <taxon>Bacillati</taxon>
        <taxon>Actinomycetota</taxon>
        <taxon>Actinomycetes</taxon>
        <taxon>Pseudonocardiales</taxon>
        <taxon>Pseudonocardiaceae</taxon>
        <taxon>Actinocrispum</taxon>
    </lineage>
</organism>
<evidence type="ECO:0000313" key="2">
    <source>
        <dbReference type="Proteomes" id="UP000295680"/>
    </source>
</evidence>